<evidence type="ECO:0000256" key="12">
    <source>
        <dbReference type="ARBA" id="ARBA00023128"/>
    </source>
</evidence>
<proteinExistence type="inferred from homology"/>
<comment type="subunit">
    <text evidence="16">Complex I is composed of 45 different subunits. Interacts with BCAP31.</text>
</comment>
<dbReference type="Proteomes" id="UP000799429">
    <property type="component" value="Unassembled WGS sequence"/>
</dbReference>
<evidence type="ECO:0000313" key="20">
    <source>
        <dbReference type="Proteomes" id="UP000799429"/>
    </source>
</evidence>
<keyword evidence="8" id="KW-0999">Mitochondrion inner membrane</keyword>
<evidence type="ECO:0000256" key="16">
    <source>
        <dbReference type="ARBA" id="ARBA00046528"/>
    </source>
</evidence>
<protein>
    <recommendedName>
        <fullName evidence="4">NADH dehydrogenase [ubiquinone] 1 beta subcomplex subunit 11, mitochondrial</fullName>
    </recommendedName>
    <alternativeName>
        <fullName evidence="15">Complex I-ESSS</fullName>
    </alternativeName>
    <alternativeName>
        <fullName evidence="14">NADH-ubiquinone oxidoreductase ESSS subunit</fullName>
    </alternativeName>
</protein>
<evidence type="ECO:0000256" key="3">
    <source>
        <dbReference type="ARBA" id="ARBA00008915"/>
    </source>
</evidence>
<evidence type="ECO:0000256" key="4">
    <source>
        <dbReference type="ARBA" id="ARBA00018632"/>
    </source>
</evidence>
<keyword evidence="7 18" id="KW-0812">Transmembrane</keyword>
<comment type="caution">
    <text evidence="19">The sequence shown here is derived from an EMBL/GenBank/DDBJ whole genome shotgun (WGS) entry which is preliminary data.</text>
</comment>
<comment type="function">
    <text evidence="1">Accessory subunit of the mitochondrial membrane respiratory chain NADH dehydrogenase (Complex I), that is believed not to be involved in catalysis. Complex I functions in the transfer of electrons from NADH to the respiratory chain. The immediate electron acceptor for the enzyme is believed to be ubiquinone.</text>
</comment>
<evidence type="ECO:0000256" key="6">
    <source>
        <dbReference type="ARBA" id="ARBA00022660"/>
    </source>
</evidence>
<dbReference type="OrthoDB" id="2147978at2759"/>
<organism evidence="19 20">
    <name type="scientific">Patellaria atrata CBS 101060</name>
    <dbReference type="NCBI Taxonomy" id="1346257"/>
    <lineage>
        <taxon>Eukaryota</taxon>
        <taxon>Fungi</taxon>
        <taxon>Dikarya</taxon>
        <taxon>Ascomycota</taxon>
        <taxon>Pezizomycotina</taxon>
        <taxon>Dothideomycetes</taxon>
        <taxon>Dothideomycetes incertae sedis</taxon>
        <taxon>Patellariales</taxon>
        <taxon>Patellariaceae</taxon>
        <taxon>Patellaria</taxon>
    </lineage>
</organism>
<evidence type="ECO:0000256" key="17">
    <source>
        <dbReference type="SAM" id="MobiDB-lite"/>
    </source>
</evidence>
<accession>A0A9P4VRG5</accession>
<dbReference type="AlphaFoldDB" id="A0A9P4VRG5"/>
<evidence type="ECO:0000256" key="13">
    <source>
        <dbReference type="ARBA" id="ARBA00023136"/>
    </source>
</evidence>
<evidence type="ECO:0000256" key="10">
    <source>
        <dbReference type="ARBA" id="ARBA00022982"/>
    </source>
</evidence>
<evidence type="ECO:0000256" key="1">
    <source>
        <dbReference type="ARBA" id="ARBA00003195"/>
    </source>
</evidence>
<evidence type="ECO:0000256" key="15">
    <source>
        <dbReference type="ARBA" id="ARBA00031387"/>
    </source>
</evidence>
<keyword evidence="11 18" id="KW-1133">Transmembrane helix</keyword>
<feature type="compositionally biased region" description="Polar residues" evidence="17">
    <location>
        <begin position="1"/>
        <end position="13"/>
    </location>
</feature>
<sequence length="120" mass="13393">MRLPRASSTSTTRLLHPQPQTRRRPFSHTTPQRSGDAHGNHYDPPTGWLWGVPPGTKPEKEGWEGVWFWGFWGSLVIGAVGWAYKPDTSIQHWALEEARRRLEAEGILPDVDAGKGAGAK</sequence>
<keyword evidence="13 18" id="KW-0472">Membrane</keyword>
<dbReference type="Pfam" id="PF10183">
    <property type="entry name" value="ESSS"/>
    <property type="match status" value="1"/>
</dbReference>
<evidence type="ECO:0000256" key="14">
    <source>
        <dbReference type="ARBA" id="ARBA00030753"/>
    </source>
</evidence>
<evidence type="ECO:0000256" key="5">
    <source>
        <dbReference type="ARBA" id="ARBA00022448"/>
    </source>
</evidence>
<dbReference type="InterPro" id="IPR019329">
    <property type="entry name" value="NADH_UbQ_OxRdtase_ESSS_su"/>
</dbReference>
<feature type="transmembrane region" description="Helical" evidence="18">
    <location>
        <begin position="66"/>
        <end position="84"/>
    </location>
</feature>
<feature type="region of interest" description="Disordered" evidence="17">
    <location>
        <begin position="1"/>
        <end position="56"/>
    </location>
</feature>
<evidence type="ECO:0000256" key="18">
    <source>
        <dbReference type="SAM" id="Phobius"/>
    </source>
</evidence>
<dbReference type="PANTHER" id="PTHR40637">
    <property type="entry name" value="ESSS SUBUNIT OF NADH:UBIQUINONE OXIDOREDUCTASE (COMPLEX I) PROTEIN"/>
    <property type="match status" value="1"/>
</dbReference>
<comment type="similarity">
    <text evidence="3">Belongs to the complex I NDUFB11 subunit family.</text>
</comment>
<evidence type="ECO:0000313" key="19">
    <source>
        <dbReference type="EMBL" id="KAF2838827.1"/>
    </source>
</evidence>
<gene>
    <name evidence="19" type="ORF">M501DRAFT_975682</name>
</gene>
<comment type="subcellular location">
    <subcellularLocation>
        <location evidence="2">Mitochondrion inner membrane</location>
        <topology evidence="2">Single-pass membrane protein</topology>
    </subcellularLocation>
</comment>
<dbReference type="GO" id="GO:0005743">
    <property type="term" value="C:mitochondrial inner membrane"/>
    <property type="evidence" value="ECO:0007669"/>
    <property type="project" value="UniProtKB-SubCell"/>
</dbReference>
<keyword evidence="5" id="KW-0813">Transport</keyword>
<reference evidence="19" key="1">
    <citation type="journal article" date="2020" name="Stud. Mycol.">
        <title>101 Dothideomycetes genomes: a test case for predicting lifestyles and emergence of pathogens.</title>
        <authorList>
            <person name="Haridas S."/>
            <person name="Albert R."/>
            <person name="Binder M."/>
            <person name="Bloem J."/>
            <person name="Labutti K."/>
            <person name="Salamov A."/>
            <person name="Andreopoulos B."/>
            <person name="Baker S."/>
            <person name="Barry K."/>
            <person name="Bills G."/>
            <person name="Bluhm B."/>
            <person name="Cannon C."/>
            <person name="Castanera R."/>
            <person name="Culley D."/>
            <person name="Daum C."/>
            <person name="Ezra D."/>
            <person name="Gonzalez J."/>
            <person name="Henrissat B."/>
            <person name="Kuo A."/>
            <person name="Liang C."/>
            <person name="Lipzen A."/>
            <person name="Lutzoni F."/>
            <person name="Magnuson J."/>
            <person name="Mondo S."/>
            <person name="Nolan M."/>
            <person name="Ohm R."/>
            <person name="Pangilinan J."/>
            <person name="Park H.-J."/>
            <person name="Ramirez L."/>
            <person name="Alfaro M."/>
            <person name="Sun H."/>
            <person name="Tritt A."/>
            <person name="Yoshinaga Y."/>
            <person name="Zwiers L.-H."/>
            <person name="Turgeon B."/>
            <person name="Goodwin S."/>
            <person name="Spatafora J."/>
            <person name="Crous P."/>
            <person name="Grigoriev I."/>
        </authorList>
    </citation>
    <scope>NUCLEOTIDE SEQUENCE</scope>
    <source>
        <strain evidence="19">CBS 101060</strain>
    </source>
</reference>
<evidence type="ECO:0000256" key="7">
    <source>
        <dbReference type="ARBA" id="ARBA00022692"/>
    </source>
</evidence>
<evidence type="ECO:0000256" key="2">
    <source>
        <dbReference type="ARBA" id="ARBA00004434"/>
    </source>
</evidence>
<name>A0A9P4VRG5_9PEZI</name>
<evidence type="ECO:0000256" key="8">
    <source>
        <dbReference type="ARBA" id="ARBA00022792"/>
    </source>
</evidence>
<keyword evidence="12" id="KW-0496">Mitochondrion</keyword>
<keyword evidence="6" id="KW-0679">Respiratory chain</keyword>
<keyword evidence="9" id="KW-0809">Transit peptide</keyword>
<keyword evidence="20" id="KW-1185">Reference proteome</keyword>
<keyword evidence="10" id="KW-0249">Electron transport</keyword>
<evidence type="ECO:0000256" key="9">
    <source>
        <dbReference type="ARBA" id="ARBA00022946"/>
    </source>
</evidence>
<dbReference type="EMBL" id="MU006096">
    <property type="protein sequence ID" value="KAF2838827.1"/>
    <property type="molecule type" value="Genomic_DNA"/>
</dbReference>
<dbReference type="PANTHER" id="PTHR40637:SF1">
    <property type="entry name" value="ESSS SUBUNIT OF NADH:UBIQUINONE OXIDOREDUCTASE (COMPLEX I) PROTEIN"/>
    <property type="match status" value="1"/>
</dbReference>
<evidence type="ECO:0000256" key="11">
    <source>
        <dbReference type="ARBA" id="ARBA00022989"/>
    </source>
</evidence>